<protein>
    <submittedName>
        <fullName evidence="1">Uncharacterized protein</fullName>
    </submittedName>
</protein>
<name>A0ABW8SDU3_9CLOT</name>
<accession>A0ABW8SDU3</accession>
<dbReference type="RefSeq" id="WP_406762737.1">
    <property type="nucleotide sequence ID" value="NZ_JBJIAB010000051.1"/>
</dbReference>
<dbReference type="EMBL" id="JBJIAB010000051">
    <property type="protein sequence ID" value="MFL0168272.1"/>
    <property type="molecule type" value="Genomic_DNA"/>
</dbReference>
<proteinExistence type="predicted"/>
<dbReference type="Proteomes" id="UP001623600">
    <property type="component" value="Unassembled WGS sequence"/>
</dbReference>
<organism evidence="1 2">
    <name type="scientific">Candidatus Clostridium helianthi</name>
    <dbReference type="NCBI Taxonomy" id="3381660"/>
    <lineage>
        <taxon>Bacteria</taxon>
        <taxon>Bacillati</taxon>
        <taxon>Bacillota</taxon>
        <taxon>Clostridia</taxon>
        <taxon>Eubacteriales</taxon>
        <taxon>Clostridiaceae</taxon>
        <taxon>Clostridium</taxon>
    </lineage>
</organism>
<sequence length="65" mass="7990">MDKKDKPILCYSCYWMKPVAVGRDCSLKNRPIPRYRTCKDYELDEDKELEEEVFWEKERAKNSRR</sequence>
<evidence type="ECO:0000313" key="1">
    <source>
        <dbReference type="EMBL" id="MFL0168272.1"/>
    </source>
</evidence>
<comment type="caution">
    <text evidence="1">The sequence shown here is derived from an EMBL/GenBank/DDBJ whole genome shotgun (WGS) entry which is preliminary data.</text>
</comment>
<evidence type="ECO:0000313" key="2">
    <source>
        <dbReference type="Proteomes" id="UP001623600"/>
    </source>
</evidence>
<reference evidence="1 2" key="1">
    <citation type="submission" date="2024-11" db="EMBL/GenBank/DDBJ databases">
        <authorList>
            <person name="Heng Y.C."/>
            <person name="Lim A.C.H."/>
            <person name="Lee J.K.Y."/>
            <person name="Kittelmann S."/>
        </authorList>
    </citation>
    <scope>NUCLEOTIDE SEQUENCE [LARGE SCALE GENOMIC DNA]</scope>
    <source>
        <strain evidence="1 2">WILCCON 0112</strain>
    </source>
</reference>
<keyword evidence="2" id="KW-1185">Reference proteome</keyword>
<gene>
    <name evidence="1" type="ORF">ACJDTP_24735</name>
</gene>